<dbReference type="GO" id="GO:0016491">
    <property type="term" value="F:oxidoreductase activity"/>
    <property type="evidence" value="ECO:0007669"/>
    <property type="project" value="UniProtKB-KW"/>
</dbReference>
<keyword evidence="4 6" id="KW-0862">Zinc</keyword>
<feature type="domain" description="Enoyl reductase (ER)" evidence="7">
    <location>
        <begin position="28"/>
        <end position="356"/>
    </location>
</feature>
<comment type="caution">
    <text evidence="8">The sequence shown here is derived from an EMBL/GenBank/DDBJ whole genome shotgun (WGS) entry which is preliminary data.</text>
</comment>
<dbReference type="Proteomes" id="UP000433493">
    <property type="component" value="Unassembled WGS sequence"/>
</dbReference>
<dbReference type="SUPFAM" id="SSF51735">
    <property type="entry name" value="NAD(P)-binding Rossmann-fold domains"/>
    <property type="match status" value="1"/>
</dbReference>
<evidence type="ECO:0000313" key="8">
    <source>
        <dbReference type="EMBL" id="KAB1640996.1"/>
    </source>
</evidence>
<comment type="similarity">
    <text evidence="2 6">Belongs to the zinc-containing alcohol dehydrogenase family.</text>
</comment>
<dbReference type="InterPro" id="IPR011032">
    <property type="entry name" value="GroES-like_sf"/>
</dbReference>
<dbReference type="InterPro" id="IPR020843">
    <property type="entry name" value="ER"/>
</dbReference>
<dbReference type="InterPro" id="IPR013149">
    <property type="entry name" value="ADH-like_C"/>
</dbReference>
<dbReference type="OrthoDB" id="9797931at2"/>
<dbReference type="SUPFAM" id="SSF50129">
    <property type="entry name" value="GroES-like"/>
    <property type="match status" value="1"/>
</dbReference>
<protein>
    <submittedName>
        <fullName evidence="8">Alcohol dehydrogenase catalytic domain-containing protein</fullName>
    </submittedName>
</protein>
<dbReference type="InterPro" id="IPR002328">
    <property type="entry name" value="ADH_Zn_CS"/>
</dbReference>
<accession>A0A7J5B7R5</accession>
<dbReference type="PROSITE" id="PS00059">
    <property type="entry name" value="ADH_ZINC"/>
    <property type="match status" value="1"/>
</dbReference>
<proteinExistence type="inferred from homology"/>
<gene>
    <name evidence="8" type="ORF">F8O05_13880</name>
</gene>
<evidence type="ECO:0000256" key="1">
    <source>
        <dbReference type="ARBA" id="ARBA00001947"/>
    </source>
</evidence>
<dbReference type="Pfam" id="PF08240">
    <property type="entry name" value="ADH_N"/>
    <property type="match status" value="1"/>
</dbReference>
<dbReference type="EMBL" id="WBKB01000011">
    <property type="protein sequence ID" value="KAB1640996.1"/>
    <property type="molecule type" value="Genomic_DNA"/>
</dbReference>
<dbReference type="AlphaFoldDB" id="A0A7J5B7R5"/>
<dbReference type="SMART" id="SM00829">
    <property type="entry name" value="PKS_ER"/>
    <property type="match status" value="1"/>
</dbReference>
<evidence type="ECO:0000256" key="5">
    <source>
        <dbReference type="ARBA" id="ARBA00023002"/>
    </source>
</evidence>
<evidence type="ECO:0000256" key="2">
    <source>
        <dbReference type="ARBA" id="ARBA00008072"/>
    </source>
</evidence>
<evidence type="ECO:0000256" key="4">
    <source>
        <dbReference type="ARBA" id="ARBA00022833"/>
    </source>
</evidence>
<comment type="cofactor">
    <cofactor evidence="1 6">
        <name>Zn(2+)</name>
        <dbReference type="ChEBI" id="CHEBI:29105"/>
    </cofactor>
</comment>
<dbReference type="Gene3D" id="3.40.50.720">
    <property type="entry name" value="NAD(P)-binding Rossmann-like Domain"/>
    <property type="match status" value="1"/>
</dbReference>
<dbReference type="Gene3D" id="3.90.180.10">
    <property type="entry name" value="Medium-chain alcohol dehydrogenases, catalytic domain"/>
    <property type="match status" value="1"/>
</dbReference>
<dbReference type="InterPro" id="IPR013154">
    <property type="entry name" value="ADH-like_N"/>
</dbReference>
<sequence>MSSGRWWSGMPAFALWRVDMKAIVANSGGGIGIIDVPESSIERGRVRIKVVYGGICGSDLHYAQSGKNGIYEITEPMVLGHEIVGIVEAVGSDIDDVSVGDHVAVHPGIPTPPPGGELGRGYHLAECGTYFGSASTSPHTPGGFSDYVTVNHSQIRMLPEGLSLRRAALAEPLSVALHGIHQAPSGITDAKVLVAGAGPIGSLVVIALRERGVEDITVTDIVPRAVETASRAGAKKIILLGSDGPPATESFDLIIESSGSTHSLISALDWVRRGGTIVQLGLLPSGDLKVPLASLVSKEVTLRGSQRFDVEMDEAISMLARNDCFDEIVSDVYPASQAEQAFSLAADSSRSSKVLLQFSDDPTE</sequence>
<evidence type="ECO:0000313" key="9">
    <source>
        <dbReference type="Proteomes" id="UP000433493"/>
    </source>
</evidence>
<dbReference type="Pfam" id="PF00107">
    <property type="entry name" value="ADH_zinc_N"/>
    <property type="match status" value="1"/>
</dbReference>
<dbReference type="InterPro" id="IPR036291">
    <property type="entry name" value="NAD(P)-bd_dom_sf"/>
</dbReference>
<name>A0A7J5B7R5_9MICO</name>
<evidence type="ECO:0000256" key="6">
    <source>
        <dbReference type="RuleBase" id="RU361277"/>
    </source>
</evidence>
<evidence type="ECO:0000259" key="7">
    <source>
        <dbReference type="SMART" id="SM00829"/>
    </source>
</evidence>
<dbReference type="PANTHER" id="PTHR43161">
    <property type="entry name" value="SORBITOL DEHYDROGENASE"/>
    <property type="match status" value="1"/>
</dbReference>
<evidence type="ECO:0000256" key="3">
    <source>
        <dbReference type="ARBA" id="ARBA00022723"/>
    </source>
</evidence>
<keyword evidence="9" id="KW-1185">Reference proteome</keyword>
<keyword evidence="5" id="KW-0560">Oxidoreductase</keyword>
<dbReference type="PANTHER" id="PTHR43161:SF9">
    <property type="entry name" value="SORBITOL DEHYDROGENASE"/>
    <property type="match status" value="1"/>
</dbReference>
<keyword evidence="3 6" id="KW-0479">Metal-binding</keyword>
<reference evidence="8 9" key="1">
    <citation type="submission" date="2019-09" db="EMBL/GenBank/DDBJ databases">
        <title>Phylogeny of genus Pseudoclavibacter and closely related genus.</title>
        <authorList>
            <person name="Li Y."/>
        </authorList>
    </citation>
    <scope>NUCLEOTIDE SEQUENCE [LARGE SCALE GENOMIC DNA]</scope>
    <source>
        <strain evidence="8 9">KCTC 13959</strain>
    </source>
</reference>
<organism evidence="8 9">
    <name type="scientific">Gulosibacter chungangensis</name>
    <dbReference type="NCBI Taxonomy" id="979746"/>
    <lineage>
        <taxon>Bacteria</taxon>
        <taxon>Bacillati</taxon>
        <taxon>Actinomycetota</taxon>
        <taxon>Actinomycetes</taxon>
        <taxon>Micrococcales</taxon>
        <taxon>Microbacteriaceae</taxon>
        <taxon>Gulosibacter</taxon>
    </lineage>
</organism>
<dbReference type="GO" id="GO:0008270">
    <property type="term" value="F:zinc ion binding"/>
    <property type="evidence" value="ECO:0007669"/>
    <property type="project" value="InterPro"/>
</dbReference>